<dbReference type="Proteomes" id="UP001055940">
    <property type="component" value="Chromosome"/>
</dbReference>
<feature type="domain" description="Roadblock/LAMTOR2" evidence="1">
    <location>
        <begin position="13"/>
        <end position="103"/>
    </location>
</feature>
<dbReference type="RefSeq" id="WP_254417509.1">
    <property type="nucleotide sequence ID" value="NZ_BAAAJB010000077.1"/>
</dbReference>
<dbReference type="Pfam" id="PF03259">
    <property type="entry name" value="Robl_LC7"/>
    <property type="match status" value="1"/>
</dbReference>
<reference evidence="2" key="1">
    <citation type="submission" date="2022-06" db="EMBL/GenBank/DDBJ databases">
        <authorList>
            <person name="Ping M."/>
        </authorList>
    </citation>
    <scope>NUCLEOTIDE SEQUENCE</scope>
    <source>
        <strain evidence="2">JCM11759T</strain>
    </source>
</reference>
<proteinExistence type="predicted"/>
<accession>A0ABY5D3C4</accession>
<dbReference type="SUPFAM" id="SSF103196">
    <property type="entry name" value="Roadblock/LC7 domain"/>
    <property type="match status" value="1"/>
</dbReference>
<dbReference type="SMART" id="SM00960">
    <property type="entry name" value="Robl_LC7"/>
    <property type="match status" value="1"/>
</dbReference>
<dbReference type="InterPro" id="IPR053141">
    <property type="entry name" value="Mycobact_SerProt_Inhib_Rv3364c"/>
</dbReference>
<dbReference type="PANTHER" id="PTHR36222">
    <property type="entry name" value="SERINE PROTEASE INHIBITOR RV3364C"/>
    <property type="match status" value="1"/>
</dbReference>
<dbReference type="PANTHER" id="PTHR36222:SF1">
    <property type="entry name" value="SERINE PROTEASE INHIBITOR RV3364C"/>
    <property type="match status" value="1"/>
</dbReference>
<gene>
    <name evidence="2" type="ORF">NE857_22215</name>
</gene>
<sequence length="146" mass="15192">MAEHTPSPIPAVPDLVSDFAAATPGIEHVVVFTHDSLVHAYSSGLSTQHAEQWAALLGSLWSMADRWARVADRGACSHILHKDQAGRVLILPATAGCGIGLLLSSESDTKQVAFAAQVFVDALGPRLPQEVPTTVGAAIHLKGAAA</sequence>
<dbReference type="EMBL" id="CP099837">
    <property type="protein sequence ID" value="USY18033.1"/>
    <property type="molecule type" value="Genomic_DNA"/>
</dbReference>
<evidence type="ECO:0000259" key="1">
    <source>
        <dbReference type="SMART" id="SM00960"/>
    </source>
</evidence>
<evidence type="ECO:0000313" key="3">
    <source>
        <dbReference type="Proteomes" id="UP001055940"/>
    </source>
</evidence>
<organism evidence="2 3">
    <name type="scientific">Nocardiopsis exhalans</name>
    <dbReference type="NCBI Taxonomy" id="163604"/>
    <lineage>
        <taxon>Bacteria</taxon>
        <taxon>Bacillati</taxon>
        <taxon>Actinomycetota</taxon>
        <taxon>Actinomycetes</taxon>
        <taxon>Streptosporangiales</taxon>
        <taxon>Nocardiopsidaceae</taxon>
        <taxon>Nocardiopsis</taxon>
    </lineage>
</organism>
<name>A0ABY5D3C4_9ACTN</name>
<dbReference type="InterPro" id="IPR004942">
    <property type="entry name" value="Roadblock/LAMTOR2_dom"/>
</dbReference>
<protein>
    <submittedName>
        <fullName evidence="2">Roadblock/LC7 domain-containing protein</fullName>
    </submittedName>
</protein>
<evidence type="ECO:0000313" key="2">
    <source>
        <dbReference type="EMBL" id="USY18033.1"/>
    </source>
</evidence>
<keyword evidence="3" id="KW-1185">Reference proteome</keyword>
<dbReference type="Gene3D" id="3.30.450.30">
    <property type="entry name" value="Dynein light chain 2a, cytoplasmic"/>
    <property type="match status" value="1"/>
</dbReference>